<name>A0A9N9X0M4_9DIPT</name>
<feature type="signal peptide" evidence="1">
    <location>
        <begin position="1"/>
        <end position="19"/>
    </location>
</feature>
<accession>A0A9N9X0M4</accession>
<sequence length="177" mass="20123">MEILALIIVLYSTIYSIECAKTYRFVSIETCKTDNELIVAFKKCEIDGMYLTFITEVKSPITKLVMSTQMSIIQNDKKTVLKESIASFNWCALFGKNGKIPKSPGWKVVMKGFGKYFKEYMTCPIIKNIELNRIHGDPKMMLFVPNLKAQFQLAINAYSVNGLKEFGNISFTAEVLD</sequence>
<evidence type="ECO:0000313" key="2">
    <source>
        <dbReference type="EMBL" id="CAG9811135.1"/>
    </source>
</evidence>
<evidence type="ECO:0000313" key="3">
    <source>
        <dbReference type="Proteomes" id="UP001153620"/>
    </source>
</evidence>
<reference evidence="2" key="2">
    <citation type="submission" date="2022-10" db="EMBL/GenBank/DDBJ databases">
        <authorList>
            <consortium name="ENA_rothamsted_submissions"/>
            <consortium name="culmorum"/>
            <person name="King R."/>
        </authorList>
    </citation>
    <scope>NUCLEOTIDE SEQUENCE</scope>
</reference>
<keyword evidence="1" id="KW-0732">Signal</keyword>
<protein>
    <submittedName>
        <fullName evidence="2">Uncharacterized protein</fullName>
    </submittedName>
</protein>
<keyword evidence="3" id="KW-1185">Reference proteome</keyword>
<reference evidence="2" key="1">
    <citation type="submission" date="2022-01" db="EMBL/GenBank/DDBJ databases">
        <authorList>
            <person name="King R."/>
        </authorList>
    </citation>
    <scope>NUCLEOTIDE SEQUENCE</scope>
</reference>
<proteinExistence type="predicted"/>
<dbReference type="AlphaFoldDB" id="A0A9N9X0M4"/>
<gene>
    <name evidence="2" type="ORF">CHIRRI_LOCUS13944</name>
</gene>
<organism evidence="2 3">
    <name type="scientific">Chironomus riparius</name>
    <dbReference type="NCBI Taxonomy" id="315576"/>
    <lineage>
        <taxon>Eukaryota</taxon>
        <taxon>Metazoa</taxon>
        <taxon>Ecdysozoa</taxon>
        <taxon>Arthropoda</taxon>
        <taxon>Hexapoda</taxon>
        <taxon>Insecta</taxon>
        <taxon>Pterygota</taxon>
        <taxon>Neoptera</taxon>
        <taxon>Endopterygota</taxon>
        <taxon>Diptera</taxon>
        <taxon>Nematocera</taxon>
        <taxon>Chironomoidea</taxon>
        <taxon>Chironomidae</taxon>
        <taxon>Chironominae</taxon>
        <taxon>Chironomus</taxon>
    </lineage>
</organism>
<dbReference type="EMBL" id="OU895880">
    <property type="protein sequence ID" value="CAG9811135.1"/>
    <property type="molecule type" value="Genomic_DNA"/>
</dbReference>
<feature type="chain" id="PRO_5040316028" evidence="1">
    <location>
        <begin position="20"/>
        <end position="177"/>
    </location>
</feature>
<dbReference type="Proteomes" id="UP001153620">
    <property type="component" value="Chromosome 4"/>
</dbReference>
<evidence type="ECO:0000256" key="1">
    <source>
        <dbReference type="SAM" id="SignalP"/>
    </source>
</evidence>